<dbReference type="AlphaFoldDB" id="A0A368UKF0"/>
<gene>
    <name evidence="1" type="ORF">DFO77_1861</name>
</gene>
<evidence type="ECO:0000313" key="2">
    <source>
        <dbReference type="Proteomes" id="UP000252733"/>
    </source>
</evidence>
<dbReference type="Proteomes" id="UP000252733">
    <property type="component" value="Unassembled WGS sequence"/>
</dbReference>
<organism evidence="1 2">
    <name type="scientific">Marinilabilia salmonicolor</name>
    <dbReference type="NCBI Taxonomy" id="989"/>
    <lineage>
        <taxon>Bacteria</taxon>
        <taxon>Pseudomonadati</taxon>
        <taxon>Bacteroidota</taxon>
        <taxon>Bacteroidia</taxon>
        <taxon>Marinilabiliales</taxon>
        <taxon>Marinilabiliaceae</taxon>
        <taxon>Marinilabilia</taxon>
    </lineage>
</organism>
<dbReference type="RefSeq" id="WP_181872142.1">
    <property type="nucleotide sequence ID" value="NZ_QPIZ01000086.1"/>
</dbReference>
<proteinExistence type="predicted"/>
<reference evidence="1 2" key="1">
    <citation type="submission" date="2018-07" db="EMBL/GenBank/DDBJ databases">
        <title>Freshwater and sediment microbial communities from various areas in North America, analyzing microbe dynamics in response to fracking.</title>
        <authorList>
            <person name="Lamendella R."/>
        </authorList>
    </citation>
    <scope>NUCLEOTIDE SEQUENCE [LARGE SCALE GENOMIC DNA]</scope>
    <source>
        <strain evidence="1 2">160A</strain>
    </source>
</reference>
<protein>
    <submittedName>
        <fullName evidence="1">Uncharacterized protein</fullName>
    </submittedName>
</protein>
<keyword evidence="2" id="KW-1185">Reference proteome</keyword>
<comment type="caution">
    <text evidence="1">The sequence shown here is derived from an EMBL/GenBank/DDBJ whole genome shotgun (WGS) entry which is preliminary data.</text>
</comment>
<name>A0A368UKF0_9BACT</name>
<dbReference type="EMBL" id="QPIZ01000086">
    <property type="protein sequence ID" value="RCW19585.1"/>
    <property type="molecule type" value="Genomic_DNA"/>
</dbReference>
<sequence>MFNTTLTRNQDGDYLDYETKKNQWIMSIDEFKSLARIKEEKTITKTNNHVFYVD</sequence>
<accession>A0A368UKF0</accession>
<evidence type="ECO:0000313" key="1">
    <source>
        <dbReference type="EMBL" id="RCW19585.1"/>
    </source>
</evidence>